<keyword evidence="12" id="KW-1185">Reference proteome</keyword>
<evidence type="ECO:0000256" key="3">
    <source>
        <dbReference type="ARBA" id="ARBA00022692"/>
    </source>
</evidence>
<feature type="transmembrane region" description="Helical" evidence="8">
    <location>
        <begin position="21"/>
        <end position="45"/>
    </location>
</feature>
<evidence type="ECO:0000256" key="1">
    <source>
        <dbReference type="ARBA" id="ARBA00004651"/>
    </source>
</evidence>
<comment type="subcellular location">
    <subcellularLocation>
        <location evidence="1">Cell membrane</location>
        <topology evidence="1">Multi-pass membrane protein</topology>
    </subcellularLocation>
</comment>
<evidence type="ECO:0000313" key="11">
    <source>
        <dbReference type="EMBL" id="RST99098.1"/>
    </source>
</evidence>
<keyword evidence="2" id="KW-1003">Cell membrane</keyword>
<feature type="transmembrane region" description="Helical" evidence="8">
    <location>
        <begin position="340"/>
        <end position="369"/>
    </location>
</feature>
<comment type="similarity">
    <text evidence="6">Belongs to the ABC-4 integral membrane protein family.</text>
</comment>
<evidence type="ECO:0000256" key="5">
    <source>
        <dbReference type="ARBA" id="ARBA00023136"/>
    </source>
</evidence>
<dbReference type="GO" id="GO:0022857">
    <property type="term" value="F:transmembrane transporter activity"/>
    <property type="evidence" value="ECO:0007669"/>
    <property type="project" value="TreeGrafter"/>
</dbReference>
<dbReference type="GO" id="GO:0005886">
    <property type="term" value="C:plasma membrane"/>
    <property type="evidence" value="ECO:0007669"/>
    <property type="project" value="UniProtKB-SubCell"/>
</dbReference>
<keyword evidence="3 8" id="KW-0812">Transmembrane</keyword>
<evidence type="ECO:0000256" key="7">
    <source>
        <dbReference type="SAM" id="MobiDB-lite"/>
    </source>
</evidence>
<protein>
    <submittedName>
        <fullName evidence="11">Permease</fullName>
    </submittedName>
</protein>
<sequence>MKLWDIIRSANANLFRNRSRTILTIIAIFIGAFTISLTVGINIGVNDYVDKQLSSLGDADQIMIMPKNDDNSNNVMSENKGPKEYKEGSKPNSEQNFLSQKDIEKLKDIKGLKKVQPFEMYTMDYIQADGTKKYEMSAQPDTGVKVDQATGKQVNNDTSDYELNLSEDYVKTLGFKNNKDAVGKEVTLGVTETASGKQETVKAKITGIRAKSIIQNGTSLTNQPLSDKLIAINETGLPDNMKHKIPLATALMDSSYKTEDINQLKKRLSKEGFTGQTIEDGIGMVKSVINGITGVLTMFGGIALLAASFGIINTLYMSVQERTREIGLMKAMGMSGGKIFTLFSVEALLIGFWGSILGVLGAMGAGKLINHYAAQGFLKNLDGLTLIEFSVQPIAIIILIIMLIAFLAGTFPAKRAAKLDPITALRYE</sequence>
<name>A0A429ZYR5_9ENTE</name>
<dbReference type="InterPro" id="IPR050250">
    <property type="entry name" value="Macrolide_Exporter_MacB"/>
</dbReference>
<dbReference type="RefSeq" id="WP_125983728.1">
    <property type="nucleotide sequence ID" value="NZ_NGJS01000006.1"/>
</dbReference>
<dbReference type="PANTHER" id="PTHR30572:SF4">
    <property type="entry name" value="ABC TRANSPORTER PERMEASE YTRF"/>
    <property type="match status" value="1"/>
</dbReference>
<evidence type="ECO:0000256" key="6">
    <source>
        <dbReference type="ARBA" id="ARBA00038076"/>
    </source>
</evidence>
<organism evidence="11 12">
    <name type="scientific">Vagococcus vulneris</name>
    <dbReference type="NCBI Taxonomy" id="1977869"/>
    <lineage>
        <taxon>Bacteria</taxon>
        <taxon>Bacillati</taxon>
        <taxon>Bacillota</taxon>
        <taxon>Bacilli</taxon>
        <taxon>Lactobacillales</taxon>
        <taxon>Enterococcaceae</taxon>
        <taxon>Vagococcus</taxon>
    </lineage>
</organism>
<comment type="caution">
    <text evidence="11">The sequence shown here is derived from an EMBL/GenBank/DDBJ whole genome shotgun (WGS) entry which is preliminary data.</text>
</comment>
<accession>A0A429ZYR5</accession>
<dbReference type="Pfam" id="PF02687">
    <property type="entry name" value="FtsX"/>
    <property type="match status" value="1"/>
</dbReference>
<feature type="domain" description="ABC3 transporter permease C-terminal" evidence="9">
    <location>
        <begin position="298"/>
        <end position="421"/>
    </location>
</feature>
<evidence type="ECO:0000256" key="2">
    <source>
        <dbReference type="ARBA" id="ARBA00022475"/>
    </source>
</evidence>
<gene>
    <name evidence="11" type="ORF">CBF37_05380</name>
</gene>
<feature type="domain" description="MacB-like periplasmic core" evidence="10">
    <location>
        <begin position="21"/>
        <end position="231"/>
    </location>
</feature>
<feature type="region of interest" description="Disordered" evidence="7">
    <location>
        <begin position="67"/>
        <end position="96"/>
    </location>
</feature>
<dbReference type="OrthoDB" id="9770036at2"/>
<feature type="transmembrane region" description="Helical" evidence="8">
    <location>
        <begin position="295"/>
        <end position="319"/>
    </location>
</feature>
<dbReference type="PANTHER" id="PTHR30572">
    <property type="entry name" value="MEMBRANE COMPONENT OF TRANSPORTER-RELATED"/>
    <property type="match status" value="1"/>
</dbReference>
<keyword evidence="5 8" id="KW-0472">Membrane</keyword>
<reference evidence="11 12" key="1">
    <citation type="submission" date="2017-05" db="EMBL/GenBank/DDBJ databases">
        <title>Vagococcus spp. assemblies.</title>
        <authorList>
            <person name="Gulvik C.A."/>
        </authorList>
    </citation>
    <scope>NUCLEOTIDE SEQUENCE [LARGE SCALE GENOMIC DNA]</scope>
    <source>
        <strain evidence="11 12">SS1995</strain>
    </source>
</reference>
<keyword evidence="4 8" id="KW-1133">Transmembrane helix</keyword>
<evidence type="ECO:0000259" key="10">
    <source>
        <dbReference type="Pfam" id="PF12704"/>
    </source>
</evidence>
<evidence type="ECO:0000313" key="12">
    <source>
        <dbReference type="Proteomes" id="UP000287857"/>
    </source>
</evidence>
<evidence type="ECO:0000256" key="8">
    <source>
        <dbReference type="SAM" id="Phobius"/>
    </source>
</evidence>
<proteinExistence type="inferred from homology"/>
<feature type="transmembrane region" description="Helical" evidence="8">
    <location>
        <begin position="389"/>
        <end position="409"/>
    </location>
</feature>
<dbReference type="EMBL" id="NGJS01000006">
    <property type="protein sequence ID" value="RST99098.1"/>
    <property type="molecule type" value="Genomic_DNA"/>
</dbReference>
<evidence type="ECO:0000256" key="4">
    <source>
        <dbReference type="ARBA" id="ARBA00022989"/>
    </source>
</evidence>
<dbReference type="InterPro" id="IPR025857">
    <property type="entry name" value="MacB_PCD"/>
</dbReference>
<dbReference type="Proteomes" id="UP000287857">
    <property type="component" value="Unassembled WGS sequence"/>
</dbReference>
<evidence type="ECO:0000259" key="9">
    <source>
        <dbReference type="Pfam" id="PF02687"/>
    </source>
</evidence>
<feature type="compositionally biased region" description="Basic and acidic residues" evidence="7">
    <location>
        <begin position="80"/>
        <end position="89"/>
    </location>
</feature>
<dbReference type="AlphaFoldDB" id="A0A429ZYR5"/>
<dbReference type="InterPro" id="IPR003838">
    <property type="entry name" value="ABC3_permease_C"/>
</dbReference>
<dbReference type="Pfam" id="PF12704">
    <property type="entry name" value="MacB_PCD"/>
    <property type="match status" value="1"/>
</dbReference>